<dbReference type="InterPro" id="IPR036397">
    <property type="entry name" value="RNaseH_sf"/>
</dbReference>
<feature type="compositionally biased region" description="Acidic residues" evidence="1">
    <location>
        <begin position="414"/>
        <end position="426"/>
    </location>
</feature>
<feature type="compositionally biased region" description="Acidic residues" evidence="1">
    <location>
        <begin position="433"/>
        <end position="444"/>
    </location>
</feature>
<feature type="region of interest" description="Disordered" evidence="1">
    <location>
        <begin position="413"/>
        <end position="451"/>
    </location>
</feature>
<keyword evidence="4" id="KW-1185">Reference proteome</keyword>
<organism evidence="3 4">
    <name type="scientific">Periplaneta americana</name>
    <name type="common">American cockroach</name>
    <name type="synonym">Blatta americana</name>
    <dbReference type="NCBI Taxonomy" id="6978"/>
    <lineage>
        <taxon>Eukaryota</taxon>
        <taxon>Metazoa</taxon>
        <taxon>Ecdysozoa</taxon>
        <taxon>Arthropoda</taxon>
        <taxon>Hexapoda</taxon>
        <taxon>Insecta</taxon>
        <taxon>Pterygota</taxon>
        <taxon>Neoptera</taxon>
        <taxon>Polyneoptera</taxon>
        <taxon>Dictyoptera</taxon>
        <taxon>Blattodea</taxon>
        <taxon>Blattoidea</taxon>
        <taxon>Blattidae</taxon>
        <taxon>Blattinae</taxon>
        <taxon>Periplaneta</taxon>
    </lineage>
</organism>
<feature type="domain" description="Tc1-like transposase DDE" evidence="2">
    <location>
        <begin position="161"/>
        <end position="353"/>
    </location>
</feature>
<name>A0ABQ8TKS8_PERAM</name>
<dbReference type="PANTHER" id="PTHR33939">
    <property type="entry name" value="PROTEIN CBG22215"/>
    <property type="match status" value="1"/>
</dbReference>
<dbReference type="Gene3D" id="3.30.420.10">
    <property type="entry name" value="Ribonuclease H-like superfamily/Ribonuclease H"/>
    <property type="match status" value="1"/>
</dbReference>
<evidence type="ECO:0000313" key="4">
    <source>
        <dbReference type="Proteomes" id="UP001148838"/>
    </source>
</evidence>
<accession>A0ABQ8TKS8</accession>
<dbReference type="PANTHER" id="PTHR33939:SF1">
    <property type="entry name" value="DUF4371 DOMAIN-CONTAINING PROTEIN"/>
    <property type="match status" value="1"/>
</dbReference>
<protein>
    <recommendedName>
        <fullName evidence="2">Tc1-like transposase DDE domain-containing protein</fullName>
    </recommendedName>
</protein>
<evidence type="ECO:0000256" key="1">
    <source>
        <dbReference type="SAM" id="MobiDB-lite"/>
    </source>
</evidence>
<evidence type="ECO:0000259" key="2">
    <source>
        <dbReference type="Pfam" id="PF13358"/>
    </source>
</evidence>
<comment type="caution">
    <text evidence="3">The sequence shown here is derived from an EMBL/GenBank/DDBJ whole genome shotgun (WGS) entry which is preliminary data.</text>
</comment>
<dbReference type="InterPro" id="IPR038717">
    <property type="entry name" value="Tc1-like_DDE_dom"/>
</dbReference>
<dbReference type="Proteomes" id="UP001148838">
    <property type="component" value="Unassembled WGS sequence"/>
</dbReference>
<reference evidence="3 4" key="1">
    <citation type="journal article" date="2022" name="Allergy">
        <title>Genome assembly and annotation of Periplaneta americana reveal a comprehensive cockroach allergen profile.</title>
        <authorList>
            <person name="Wang L."/>
            <person name="Xiong Q."/>
            <person name="Saelim N."/>
            <person name="Wang L."/>
            <person name="Nong W."/>
            <person name="Wan A.T."/>
            <person name="Shi M."/>
            <person name="Liu X."/>
            <person name="Cao Q."/>
            <person name="Hui J.H.L."/>
            <person name="Sookrung N."/>
            <person name="Leung T.F."/>
            <person name="Tungtrongchitr A."/>
            <person name="Tsui S.K.W."/>
        </authorList>
    </citation>
    <scope>NUCLEOTIDE SEQUENCE [LARGE SCALE GENOMIC DNA]</scope>
    <source>
        <strain evidence="3">PWHHKU_190912</strain>
    </source>
</reference>
<feature type="region of interest" description="Disordered" evidence="1">
    <location>
        <begin position="1"/>
        <end position="21"/>
    </location>
</feature>
<gene>
    <name evidence="3" type="ORF">ANN_09176</name>
</gene>
<proteinExistence type="predicted"/>
<dbReference type="Pfam" id="PF13358">
    <property type="entry name" value="DDE_3"/>
    <property type="match status" value="1"/>
</dbReference>
<dbReference type="EMBL" id="JAJSOF020000005">
    <property type="protein sequence ID" value="KAJ4447175.1"/>
    <property type="molecule type" value="Genomic_DNA"/>
</dbReference>
<evidence type="ECO:0000313" key="3">
    <source>
        <dbReference type="EMBL" id="KAJ4447175.1"/>
    </source>
</evidence>
<sequence length="451" mass="50706">MAGLCEGGNEPPGSLKGSNAGPSSLSGFAHHNLARLWSFTIEGHSSNLEECPQQTCVGPSGAYLLGGKAFPPEHTVPRVGMSAEISCVFAAGACRVDICWNVESVEVSTKFPVSRKKLRCYECRFEVMAFESVVDCWEVLLSRQEKAAETIRKLREEGKPILYLDETWVDTNLTFRKCWQHKDVTGVLTTVNASNRLIVVHLGGINGFVEGCELVYKAGTATGDYHGQMNSNNFEKWVIEKIIPNLSTPSVILMDNAPYHGKQLDKVPTKSAVKKEMLDYLRRHGVPCEENMRKFTLFSLIEQIRPKQKVYQIDTIFANHGHTVVRLPPYMCDLSAIELAWSIVKNYVRSHNTTGDMSLKRLQELVQEGLKSVTKEDWTGYCKHVSDIENYYWEKYAIMENVIDEFIINVGDADTSDDDSSDESDDDSHNDSNTEDEDEDEESFMSDFVPL</sequence>